<dbReference type="Proteomes" id="UP001303222">
    <property type="component" value="Unassembled WGS sequence"/>
</dbReference>
<keyword evidence="2" id="KW-1185">Reference proteome</keyword>
<accession>A0AAN6SKA3</accession>
<reference evidence="1" key="2">
    <citation type="submission" date="2023-06" db="EMBL/GenBank/DDBJ databases">
        <authorList>
            <consortium name="Lawrence Berkeley National Laboratory"/>
            <person name="Mondo S.J."/>
            <person name="Hensen N."/>
            <person name="Bonometti L."/>
            <person name="Westerberg I."/>
            <person name="Brannstrom I.O."/>
            <person name="Guillou S."/>
            <person name="Cros-Aarteil S."/>
            <person name="Calhoun S."/>
            <person name="Haridas S."/>
            <person name="Kuo A."/>
            <person name="Pangilinan J."/>
            <person name="Riley R."/>
            <person name="Labutti K."/>
            <person name="Andreopoulos B."/>
            <person name="Lipzen A."/>
            <person name="Chen C."/>
            <person name="Yanf M."/>
            <person name="Daum C."/>
            <person name="Ng V."/>
            <person name="Clum A."/>
            <person name="Steindorff A."/>
            <person name="Ohm R."/>
            <person name="Martin F."/>
            <person name="Silar P."/>
            <person name="Natvig D."/>
            <person name="Lalanne C."/>
            <person name="Gautier V."/>
            <person name="Ament-Velasquez S.L."/>
            <person name="Kruys A."/>
            <person name="Hutchinson M.I."/>
            <person name="Powell A.J."/>
            <person name="Barry K."/>
            <person name="Miller A.N."/>
            <person name="Grigoriev I.V."/>
            <person name="Debuchy R."/>
            <person name="Gladieux P."/>
            <person name="Thoren M.H."/>
            <person name="Johannesson H."/>
        </authorList>
    </citation>
    <scope>NUCLEOTIDE SEQUENCE</scope>
    <source>
        <strain evidence="1">CBS 626.80</strain>
    </source>
</reference>
<dbReference type="EMBL" id="MU859069">
    <property type="protein sequence ID" value="KAK3956151.1"/>
    <property type="molecule type" value="Genomic_DNA"/>
</dbReference>
<evidence type="ECO:0000313" key="2">
    <source>
        <dbReference type="Proteomes" id="UP001303222"/>
    </source>
</evidence>
<name>A0AAN6SKA3_9PEZI</name>
<dbReference type="AlphaFoldDB" id="A0AAN6SKA3"/>
<evidence type="ECO:0000313" key="1">
    <source>
        <dbReference type="EMBL" id="KAK3956151.1"/>
    </source>
</evidence>
<gene>
    <name evidence="1" type="ORF">QBC32DRAFT_185172</name>
</gene>
<comment type="caution">
    <text evidence="1">The sequence shown here is derived from an EMBL/GenBank/DDBJ whole genome shotgun (WGS) entry which is preliminary data.</text>
</comment>
<reference evidence="1" key="1">
    <citation type="journal article" date="2023" name="Mol. Phylogenet. Evol.">
        <title>Genome-scale phylogeny and comparative genomics of the fungal order Sordariales.</title>
        <authorList>
            <person name="Hensen N."/>
            <person name="Bonometti L."/>
            <person name="Westerberg I."/>
            <person name="Brannstrom I.O."/>
            <person name="Guillou S."/>
            <person name="Cros-Aarteil S."/>
            <person name="Calhoun S."/>
            <person name="Haridas S."/>
            <person name="Kuo A."/>
            <person name="Mondo S."/>
            <person name="Pangilinan J."/>
            <person name="Riley R."/>
            <person name="LaButti K."/>
            <person name="Andreopoulos B."/>
            <person name="Lipzen A."/>
            <person name="Chen C."/>
            <person name="Yan M."/>
            <person name="Daum C."/>
            <person name="Ng V."/>
            <person name="Clum A."/>
            <person name="Steindorff A."/>
            <person name="Ohm R.A."/>
            <person name="Martin F."/>
            <person name="Silar P."/>
            <person name="Natvig D.O."/>
            <person name="Lalanne C."/>
            <person name="Gautier V."/>
            <person name="Ament-Velasquez S.L."/>
            <person name="Kruys A."/>
            <person name="Hutchinson M.I."/>
            <person name="Powell A.J."/>
            <person name="Barry K."/>
            <person name="Miller A.N."/>
            <person name="Grigoriev I.V."/>
            <person name="Debuchy R."/>
            <person name="Gladieux P."/>
            <person name="Hiltunen Thoren M."/>
            <person name="Johannesson H."/>
        </authorList>
    </citation>
    <scope>NUCLEOTIDE SEQUENCE</scope>
    <source>
        <strain evidence="1">CBS 626.80</strain>
    </source>
</reference>
<feature type="non-terminal residue" evidence="1">
    <location>
        <position position="1"/>
    </location>
</feature>
<proteinExistence type="predicted"/>
<protein>
    <submittedName>
        <fullName evidence="1">Uncharacterized protein</fullName>
    </submittedName>
</protein>
<organism evidence="1 2">
    <name type="scientific">Pseudoneurospora amorphoporcata</name>
    <dbReference type="NCBI Taxonomy" id="241081"/>
    <lineage>
        <taxon>Eukaryota</taxon>
        <taxon>Fungi</taxon>
        <taxon>Dikarya</taxon>
        <taxon>Ascomycota</taxon>
        <taxon>Pezizomycotina</taxon>
        <taxon>Sordariomycetes</taxon>
        <taxon>Sordariomycetidae</taxon>
        <taxon>Sordariales</taxon>
        <taxon>Sordariaceae</taxon>
        <taxon>Pseudoneurospora</taxon>
    </lineage>
</organism>
<feature type="non-terminal residue" evidence="1">
    <location>
        <position position="57"/>
    </location>
</feature>
<sequence>NRGQQSRMRDKGAHPFYSGSTMLRCFMWHCRFAARISMGVEWLSGRFVFPGGRREVR</sequence>